<accession>A0A8H4AIF3</accession>
<dbReference type="EMBL" id="WTPW01000558">
    <property type="protein sequence ID" value="KAF0499957.1"/>
    <property type="molecule type" value="Genomic_DNA"/>
</dbReference>
<proteinExistence type="predicted"/>
<protein>
    <submittedName>
        <fullName evidence="2">Uncharacterized protein</fullName>
    </submittedName>
</protein>
<keyword evidence="1" id="KW-0175">Coiled coil</keyword>
<evidence type="ECO:0000313" key="2">
    <source>
        <dbReference type="EMBL" id="KAF0499957.1"/>
    </source>
</evidence>
<feature type="coiled-coil region" evidence="1">
    <location>
        <begin position="308"/>
        <end position="342"/>
    </location>
</feature>
<feature type="coiled-coil region" evidence="1">
    <location>
        <begin position="414"/>
        <end position="458"/>
    </location>
</feature>
<dbReference type="OrthoDB" id="2380929at2759"/>
<comment type="caution">
    <text evidence="2">The sequence shown here is derived from an EMBL/GenBank/DDBJ whole genome shotgun (WGS) entry which is preliminary data.</text>
</comment>
<name>A0A8H4AIF3_GIGMA</name>
<reference evidence="2 3" key="1">
    <citation type="journal article" date="2019" name="Environ. Microbiol.">
        <title>At the nexus of three kingdoms: the genome of the mycorrhizal fungus Gigaspora margarita provides insights into plant, endobacterial and fungal interactions.</title>
        <authorList>
            <person name="Venice F."/>
            <person name="Ghignone S."/>
            <person name="Salvioli di Fossalunga A."/>
            <person name="Amselem J."/>
            <person name="Novero M."/>
            <person name="Xianan X."/>
            <person name="Sedzielewska Toro K."/>
            <person name="Morin E."/>
            <person name="Lipzen A."/>
            <person name="Grigoriev I.V."/>
            <person name="Henrissat B."/>
            <person name="Martin F.M."/>
            <person name="Bonfante P."/>
        </authorList>
    </citation>
    <scope>NUCLEOTIDE SEQUENCE [LARGE SCALE GENOMIC DNA]</scope>
    <source>
        <strain evidence="2 3">BEG34</strain>
    </source>
</reference>
<dbReference type="Proteomes" id="UP000439903">
    <property type="component" value="Unassembled WGS sequence"/>
</dbReference>
<dbReference type="AlphaFoldDB" id="A0A8H4AIF3"/>
<organism evidence="2 3">
    <name type="scientific">Gigaspora margarita</name>
    <dbReference type="NCBI Taxonomy" id="4874"/>
    <lineage>
        <taxon>Eukaryota</taxon>
        <taxon>Fungi</taxon>
        <taxon>Fungi incertae sedis</taxon>
        <taxon>Mucoromycota</taxon>
        <taxon>Glomeromycotina</taxon>
        <taxon>Glomeromycetes</taxon>
        <taxon>Diversisporales</taxon>
        <taxon>Gigasporaceae</taxon>
        <taxon>Gigaspora</taxon>
    </lineage>
</organism>
<evidence type="ECO:0000256" key="1">
    <source>
        <dbReference type="SAM" id="Coils"/>
    </source>
</evidence>
<evidence type="ECO:0000313" key="3">
    <source>
        <dbReference type="Proteomes" id="UP000439903"/>
    </source>
</evidence>
<dbReference type="PANTHER" id="PTHR34714">
    <property type="entry name" value="EGF-LIKE DOMAIN-CONTAINING PROTEIN"/>
    <property type="match status" value="1"/>
</dbReference>
<keyword evidence="3" id="KW-1185">Reference proteome</keyword>
<sequence>MTELEHKNLRETYEYALDFFPFKPKLEKLTEEVEILVCDLFIDLNELFDKIETKARVFRFYGDVIRLSSNLKISPFAENGVMLIVARRFEIGEGCHISIDYKKFFRIVVYAMEMPHELKIITRDQTIPFIINNSNIGKCLTLHDEEGQRDEDIDTFDSAILKKDSFFKMIRFSLQIATALFYEESKTEIVESILSWIIKITKSQSKQYTELYYQALSIFTQLKILKERSESKASFVPLLNKEIYKDRIENFLRFAISYEDKYNKVLDEKYTNEMKKTEFETLLKDCNDMTRMHEHLKGIEEARYISSLKLRKNEENELKNKIHDVKEKSENFKNGIEEWKQQQEIEAQKKMVAAIFDLAVGVGKIVVQPGGIVSFIETIEKTSSSISDALNAAEAVKGVIDIIDMKNNESVKQLKEVHDNVKKIEDINNDLKSNIKKAESLNSEAQKGEERIQSLDINKLEIMLETEDRKGIHLKAKWNSIKNDMIKLLKYPIDKGINGANEYLNSLESLFIYIDVYIEAKIEETESFKEYSRIKLQVEACEKKEYRLKELIKTYDTRHDYYNEIILSLFERLINTKFWMSTYMENYLHATYYWSLSKSNVKLLVIKTIEQHKKDYQTICDELERTYYKFRGSAQPSKHTIFLDEEHTKKFKNDRFVTFEISLDHKELLSTQYVRLHEIKVFLNKVGDEGEKISLYISNTGEFADKFENKEYFFKSEPTRNKVFIYKVPDKILTEVLFDDSNVYFVPTPFSQWTIKLDKNCKIDLSRLESIEIELNVKCYFKEDQ</sequence>
<gene>
    <name evidence="2" type="ORF">F8M41_020363</name>
</gene>
<dbReference type="PANTHER" id="PTHR34714:SF2">
    <property type="entry name" value="EGF-LIKE DOMAIN-CONTAINING PROTEIN"/>
    <property type="match status" value="1"/>
</dbReference>